<dbReference type="Pfam" id="PF02683">
    <property type="entry name" value="DsbD_TM"/>
    <property type="match status" value="1"/>
</dbReference>
<evidence type="ECO:0000256" key="1">
    <source>
        <dbReference type="ARBA" id="ARBA00004141"/>
    </source>
</evidence>
<evidence type="ECO:0000259" key="7">
    <source>
        <dbReference type="Pfam" id="PF02683"/>
    </source>
</evidence>
<feature type="transmembrane region" description="Helical" evidence="6">
    <location>
        <begin position="6"/>
        <end position="35"/>
    </location>
</feature>
<feature type="transmembrane region" description="Helical" evidence="6">
    <location>
        <begin position="207"/>
        <end position="225"/>
    </location>
</feature>
<dbReference type="InterPro" id="IPR051790">
    <property type="entry name" value="Cytochrome_c-biogenesis_DsbD"/>
</dbReference>
<comment type="caution">
    <text evidence="8">The sequence shown here is derived from an EMBL/GenBank/DDBJ whole genome shotgun (WGS) entry which is preliminary data.</text>
</comment>
<organism evidence="8 9">
    <name type="scientific">Candidatus Aquicultor primus</name>
    <dbReference type="NCBI Taxonomy" id="1797195"/>
    <lineage>
        <taxon>Bacteria</taxon>
        <taxon>Bacillati</taxon>
        <taxon>Actinomycetota</taxon>
        <taxon>Candidatus Aquicultoria</taxon>
        <taxon>Candidatus Aquicultorales</taxon>
        <taxon>Candidatus Aquicultoraceae</taxon>
        <taxon>Candidatus Aquicultor</taxon>
    </lineage>
</organism>
<evidence type="ECO:0000256" key="4">
    <source>
        <dbReference type="ARBA" id="ARBA00022989"/>
    </source>
</evidence>
<dbReference type="EMBL" id="MELI01000100">
    <property type="protein sequence ID" value="OFW32308.1"/>
    <property type="molecule type" value="Genomic_DNA"/>
</dbReference>
<evidence type="ECO:0000256" key="5">
    <source>
        <dbReference type="ARBA" id="ARBA00023136"/>
    </source>
</evidence>
<evidence type="ECO:0000256" key="3">
    <source>
        <dbReference type="ARBA" id="ARBA00022692"/>
    </source>
</evidence>
<evidence type="ECO:0000313" key="8">
    <source>
        <dbReference type="EMBL" id="OFW32308.1"/>
    </source>
</evidence>
<keyword evidence="3 6" id="KW-0812">Transmembrane</keyword>
<dbReference type="AlphaFoldDB" id="A0A1F2UH19"/>
<name>A0A1F2UH19_9ACTN</name>
<reference evidence="8 9" key="1">
    <citation type="journal article" date="2016" name="Nat. Commun.">
        <title>Thousands of microbial genomes shed light on interconnected biogeochemical processes in an aquifer system.</title>
        <authorList>
            <person name="Anantharaman K."/>
            <person name="Brown C.T."/>
            <person name="Hug L.A."/>
            <person name="Sharon I."/>
            <person name="Castelle C.J."/>
            <person name="Probst A.J."/>
            <person name="Thomas B.C."/>
            <person name="Singh A."/>
            <person name="Wilkins M.J."/>
            <person name="Karaoz U."/>
            <person name="Brodie E.L."/>
            <person name="Williams K.H."/>
            <person name="Hubbard S.S."/>
            <person name="Banfield J.F."/>
        </authorList>
    </citation>
    <scope>NUCLEOTIDE SEQUENCE [LARGE SCALE GENOMIC DNA]</scope>
</reference>
<dbReference type="Proteomes" id="UP000178086">
    <property type="component" value="Unassembled WGS sequence"/>
</dbReference>
<gene>
    <name evidence="8" type="ORF">A2074_02575</name>
</gene>
<keyword evidence="5 6" id="KW-0472">Membrane</keyword>
<dbReference type="GO" id="GO:0017004">
    <property type="term" value="P:cytochrome complex assembly"/>
    <property type="evidence" value="ECO:0007669"/>
    <property type="project" value="InterPro"/>
</dbReference>
<feature type="transmembrane region" description="Helical" evidence="6">
    <location>
        <begin position="90"/>
        <end position="110"/>
    </location>
</feature>
<feature type="transmembrane region" description="Helical" evidence="6">
    <location>
        <begin position="173"/>
        <end position="195"/>
    </location>
</feature>
<evidence type="ECO:0000256" key="2">
    <source>
        <dbReference type="ARBA" id="ARBA00006143"/>
    </source>
</evidence>
<dbReference type="InterPro" id="IPR003834">
    <property type="entry name" value="Cyt_c_assmbl_TM_dom"/>
</dbReference>
<dbReference type="GO" id="GO:0016020">
    <property type="term" value="C:membrane"/>
    <property type="evidence" value="ECO:0007669"/>
    <property type="project" value="UniProtKB-SubCell"/>
</dbReference>
<dbReference type="PANTHER" id="PTHR31272">
    <property type="entry name" value="CYTOCHROME C-TYPE BIOGENESIS PROTEIN HI_1454-RELATED"/>
    <property type="match status" value="1"/>
</dbReference>
<dbReference type="PANTHER" id="PTHR31272:SF4">
    <property type="entry name" value="CYTOCHROME C-TYPE BIOGENESIS PROTEIN HI_1454-RELATED"/>
    <property type="match status" value="1"/>
</dbReference>
<feature type="domain" description="Cytochrome C biogenesis protein transmembrane" evidence="7">
    <location>
        <begin position="10"/>
        <end position="225"/>
    </location>
</feature>
<protein>
    <recommendedName>
        <fullName evidence="7">Cytochrome C biogenesis protein transmembrane domain-containing protein</fullName>
    </recommendedName>
</protein>
<comment type="subcellular location">
    <subcellularLocation>
        <location evidence="1">Membrane</location>
        <topology evidence="1">Multi-pass membrane protein</topology>
    </subcellularLocation>
</comment>
<keyword evidence="4 6" id="KW-1133">Transmembrane helix</keyword>
<accession>A0A1F2UH19</accession>
<feature type="transmembrane region" description="Helical" evidence="6">
    <location>
        <begin position="55"/>
        <end position="84"/>
    </location>
</feature>
<sequence>MGDSPDIGILIAFTAGIISFLSPCILPLIPGYLSFISGISVDRLGESSGQDRLKILFATLLFVAGFASIFVGLGVSAGLVGVSLMSYQSIMTKIAGVTIIIFALFTMDIIKIPQLYNTKRFQSNTTSQRGLWGALPLGMAFGFAWTPCVGPILGSIFMVAATGDTVSQGAVLLSVYALGLGIPFIATALFFNTALNAFGWIKKNYRAVNIVSGVLLLAMGILILTDRMTAVNSYILRLTG</sequence>
<proteinExistence type="inferred from homology"/>
<comment type="similarity">
    <text evidence="2">Belongs to the DsbD family.</text>
</comment>
<evidence type="ECO:0000256" key="6">
    <source>
        <dbReference type="SAM" id="Phobius"/>
    </source>
</evidence>
<feature type="transmembrane region" description="Helical" evidence="6">
    <location>
        <begin position="131"/>
        <end position="161"/>
    </location>
</feature>
<evidence type="ECO:0000313" key="9">
    <source>
        <dbReference type="Proteomes" id="UP000178086"/>
    </source>
</evidence>